<comment type="pathway">
    <text evidence="2 13">Amino-acid biosynthesis; L-serine biosynthesis; L-serine from 3-phospho-D-glycerate: step 2/3.</text>
</comment>
<dbReference type="Pfam" id="PF00266">
    <property type="entry name" value="Aminotran_5"/>
    <property type="match status" value="1"/>
</dbReference>
<dbReference type="PANTHER" id="PTHR21152:SF40">
    <property type="entry name" value="ALANINE--GLYOXYLATE AMINOTRANSFERASE"/>
    <property type="match status" value="1"/>
</dbReference>
<dbReference type="RefSeq" id="WP_125567716.1">
    <property type="nucleotide sequence ID" value="NZ_AP019307.1"/>
</dbReference>
<comment type="subunit">
    <text evidence="13">Homodimer.</text>
</comment>
<dbReference type="Proteomes" id="UP000271573">
    <property type="component" value="Chromosome"/>
</dbReference>
<keyword evidence="7 13" id="KW-0808">Transferase</keyword>
<evidence type="ECO:0000256" key="6">
    <source>
        <dbReference type="ARBA" id="ARBA00022605"/>
    </source>
</evidence>
<comment type="catalytic activity">
    <reaction evidence="11 13">
        <text>4-(phosphooxy)-L-threonine + 2-oxoglutarate = (R)-3-hydroxy-2-oxo-4-phosphooxybutanoate + L-glutamate</text>
        <dbReference type="Rhea" id="RHEA:16573"/>
        <dbReference type="ChEBI" id="CHEBI:16810"/>
        <dbReference type="ChEBI" id="CHEBI:29985"/>
        <dbReference type="ChEBI" id="CHEBI:58452"/>
        <dbReference type="ChEBI" id="CHEBI:58538"/>
        <dbReference type="EC" id="2.6.1.52"/>
    </reaction>
</comment>
<feature type="binding site" evidence="13">
    <location>
        <begin position="243"/>
        <end position="244"/>
    </location>
    <ligand>
        <name>pyridoxal 5'-phosphate</name>
        <dbReference type="ChEBI" id="CHEBI:597326"/>
    </ligand>
</feature>
<evidence type="ECO:0000256" key="11">
    <source>
        <dbReference type="ARBA" id="ARBA00047630"/>
    </source>
</evidence>
<comment type="cofactor">
    <cofactor evidence="13">
        <name>pyridoxal 5'-phosphate</name>
        <dbReference type="ChEBI" id="CHEBI:597326"/>
    </cofactor>
    <text evidence="13">Binds 1 pyridoxal phosphate per subunit.</text>
</comment>
<evidence type="ECO:0000256" key="2">
    <source>
        <dbReference type="ARBA" id="ARBA00005099"/>
    </source>
</evidence>
<dbReference type="GO" id="GO:0008615">
    <property type="term" value="P:pyridoxine biosynthetic process"/>
    <property type="evidence" value="ECO:0007669"/>
    <property type="project" value="UniProtKB-UniRule"/>
</dbReference>
<dbReference type="GO" id="GO:0005737">
    <property type="term" value="C:cytoplasm"/>
    <property type="evidence" value="ECO:0007669"/>
    <property type="project" value="UniProtKB-SubCell"/>
</dbReference>
<dbReference type="InterPro" id="IPR015422">
    <property type="entry name" value="PyrdxlP-dep_Trfase_small"/>
</dbReference>
<name>A0A3G9IX41_9ACTN</name>
<gene>
    <name evidence="13 15" type="primary">serC</name>
    <name evidence="15" type="ORF">Back2_12300</name>
</gene>
<dbReference type="GO" id="GO:0008453">
    <property type="term" value="F:alanine-glyoxylate transaminase activity"/>
    <property type="evidence" value="ECO:0007669"/>
    <property type="project" value="TreeGrafter"/>
</dbReference>
<keyword evidence="10 13" id="KW-0718">Serine biosynthesis</keyword>
<dbReference type="EC" id="2.6.1.52" evidence="13"/>
<feature type="domain" description="Aminotransferase class V" evidence="14">
    <location>
        <begin position="34"/>
        <end position="327"/>
    </location>
</feature>
<dbReference type="Gene3D" id="3.90.1150.10">
    <property type="entry name" value="Aspartate Aminotransferase, domain 1"/>
    <property type="match status" value="1"/>
</dbReference>
<comment type="similarity">
    <text evidence="3 13">Belongs to the class-V pyridoxal-phosphate-dependent aminotransferase family. SerC subfamily.</text>
</comment>
<keyword evidence="9 13" id="KW-0664">Pyridoxine biosynthesis</keyword>
<dbReference type="OrthoDB" id="975012at2"/>
<dbReference type="UniPathway" id="UPA00135">
    <property type="reaction ID" value="UER00197"/>
</dbReference>
<feature type="binding site" evidence="13">
    <location>
        <position position="168"/>
    </location>
    <ligand>
        <name>pyridoxal 5'-phosphate</name>
        <dbReference type="ChEBI" id="CHEBI:597326"/>
    </ligand>
</feature>
<comment type="pathway">
    <text evidence="13">Cofactor biosynthesis; pyridoxine 5'-phosphate biosynthesis; pyridoxine 5'-phosphate from D-erythrose 4-phosphate: step 3/5.</text>
</comment>
<dbReference type="GO" id="GO:0006564">
    <property type="term" value="P:L-serine biosynthetic process"/>
    <property type="evidence" value="ECO:0007669"/>
    <property type="project" value="UniProtKB-UniRule"/>
</dbReference>
<evidence type="ECO:0000256" key="8">
    <source>
        <dbReference type="ARBA" id="ARBA00022898"/>
    </source>
</evidence>
<accession>A0A3G9IX41</accession>
<evidence type="ECO:0000256" key="12">
    <source>
        <dbReference type="ARBA" id="ARBA00049007"/>
    </source>
</evidence>
<dbReference type="PIRSF" id="PIRSF000525">
    <property type="entry name" value="SerC"/>
    <property type="match status" value="1"/>
</dbReference>
<dbReference type="InterPro" id="IPR015424">
    <property type="entry name" value="PyrdxlP-dep_Trfase"/>
</dbReference>
<feature type="binding site" evidence="13">
    <location>
        <position position="44"/>
    </location>
    <ligand>
        <name>L-glutamate</name>
        <dbReference type="ChEBI" id="CHEBI:29985"/>
    </ligand>
</feature>
<dbReference type="GO" id="GO:0019265">
    <property type="term" value="P:glycine biosynthetic process, by transamination of glyoxylate"/>
    <property type="evidence" value="ECO:0007669"/>
    <property type="project" value="TreeGrafter"/>
</dbReference>
<comment type="caution">
    <text evidence="13">Lacks conserved residue(s) required for the propagation of feature annotation.</text>
</comment>
<evidence type="ECO:0000313" key="16">
    <source>
        <dbReference type="Proteomes" id="UP000271573"/>
    </source>
</evidence>
<keyword evidence="5 13" id="KW-0032">Aminotransferase</keyword>
<dbReference type="InterPro" id="IPR015421">
    <property type="entry name" value="PyrdxlP-dep_Trfase_major"/>
</dbReference>
<dbReference type="PANTHER" id="PTHR21152">
    <property type="entry name" value="AMINOTRANSFERASE CLASS V"/>
    <property type="match status" value="1"/>
</dbReference>
<dbReference type="InterPro" id="IPR000192">
    <property type="entry name" value="Aminotrans_V_dom"/>
</dbReference>
<feature type="binding site" evidence="13">
    <location>
        <position position="102"/>
    </location>
    <ligand>
        <name>pyridoxal 5'-phosphate</name>
        <dbReference type="ChEBI" id="CHEBI:597326"/>
    </ligand>
</feature>
<dbReference type="EMBL" id="AP019307">
    <property type="protein sequence ID" value="BBH16943.1"/>
    <property type="molecule type" value="Genomic_DNA"/>
</dbReference>
<dbReference type="GO" id="GO:0004648">
    <property type="term" value="F:O-phospho-L-serine:2-oxoglutarate aminotransferase activity"/>
    <property type="evidence" value="ECO:0007669"/>
    <property type="project" value="UniProtKB-UniRule"/>
</dbReference>
<proteinExistence type="inferred from homology"/>
<keyword evidence="4 13" id="KW-0963">Cytoplasm</keyword>
<dbReference type="InterPro" id="IPR022278">
    <property type="entry name" value="Pser_aminoTfrase"/>
</dbReference>
<comment type="catalytic activity">
    <reaction evidence="12 13">
        <text>O-phospho-L-serine + 2-oxoglutarate = 3-phosphooxypyruvate + L-glutamate</text>
        <dbReference type="Rhea" id="RHEA:14329"/>
        <dbReference type="ChEBI" id="CHEBI:16810"/>
        <dbReference type="ChEBI" id="CHEBI:18110"/>
        <dbReference type="ChEBI" id="CHEBI:29985"/>
        <dbReference type="ChEBI" id="CHEBI:57524"/>
        <dbReference type="EC" id="2.6.1.52"/>
    </reaction>
</comment>
<dbReference type="Gene3D" id="3.40.640.10">
    <property type="entry name" value="Type I PLP-dependent aspartate aminotransferase-like (Major domain)"/>
    <property type="match status" value="1"/>
</dbReference>
<feature type="binding site" evidence="13">
    <location>
        <position position="18"/>
    </location>
    <ligand>
        <name>L-glutamate</name>
        <dbReference type="ChEBI" id="CHEBI:29985"/>
    </ligand>
</feature>
<protein>
    <recommendedName>
        <fullName evidence="13">Phosphoserine aminotransferase</fullName>
        <ecNumber evidence="13">2.6.1.52</ecNumber>
    </recommendedName>
    <alternativeName>
        <fullName evidence="13">Phosphohydroxythreonine aminotransferase</fullName>
        <shortName evidence="13">PSAT</shortName>
    </alternativeName>
</protein>
<comment type="subcellular location">
    <subcellularLocation>
        <location evidence="13">Cytoplasm</location>
    </subcellularLocation>
</comment>
<feature type="binding site" evidence="13">
    <location>
        <position position="148"/>
    </location>
    <ligand>
        <name>pyridoxal 5'-phosphate</name>
        <dbReference type="ChEBI" id="CHEBI:597326"/>
    </ligand>
</feature>
<dbReference type="NCBIfam" id="TIGR01366">
    <property type="entry name" value="serC_3"/>
    <property type="match status" value="1"/>
</dbReference>
<evidence type="ECO:0000256" key="3">
    <source>
        <dbReference type="ARBA" id="ARBA00006904"/>
    </source>
</evidence>
<sequence length="368" mass="38966">MPLKIPADLLPADGRFGSGPSKVPNGRLEALAASGHTLMGTSHRQAPVKDLVQRVRTGLSDLFSLPDGYEVVLGNGGSIAFFDLATYALIRERSQHAVFGGFGAKFAAAAQAAPWLKPPTVLSAQNGTRVLPRDETGIDVYAWTHNETSTGVMASVQRVPGDGLMVVDATSAAGGLAVDISQTDVYYFAPQKSFASDGGLWIAIMSPQAIARAEEITASGRHIPEFFNLTEAIKQSRLGQTVNTPAVATLFLLAEQLDWMNANGGLDGMVARSTASATHLYEWAEASTYATPFVTDPESRSLVVATLEFDASIDLKALQGTLRDNGIVDIGAYRGVGANQLRVGVYPAVDPDDVRALTASIDYAIANR</sequence>
<dbReference type="HAMAP" id="MF_00160">
    <property type="entry name" value="SerC_aminotrans_5"/>
    <property type="match status" value="1"/>
</dbReference>
<feature type="binding site" evidence="13">
    <location>
        <position position="191"/>
    </location>
    <ligand>
        <name>pyridoxal 5'-phosphate</name>
        <dbReference type="ChEBI" id="CHEBI:597326"/>
    </ligand>
</feature>
<evidence type="ECO:0000256" key="1">
    <source>
        <dbReference type="ARBA" id="ARBA00003483"/>
    </source>
</evidence>
<evidence type="ECO:0000256" key="10">
    <source>
        <dbReference type="ARBA" id="ARBA00023299"/>
    </source>
</evidence>
<keyword evidence="16" id="KW-1185">Reference proteome</keyword>
<evidence type="ECO:0000256" key="13">
    <source>
        <dbReference type="HAMAP-Rule" id="MF_00160"/>
    </source>
</evidence>
<evidence type="ECO:0000256" key="9">
    <source>
        <dbReference type="ARBA" id="ARBA00023096"/>
    </source>
</evidence>
<comment type="function">
    <text evidence="1 13">Catalyzes the reversible conversion of 3-phosphohydroxypyruvate to phosphoserine and of 3-hydroxy-2-oxo-4-phosphonooxybutanoate to phosphohydroxythreonine.</text>
</comment>
<evidence type="ECO:0000256" key="5">
    <source>
        <dbReference type="ARBA" id="ARBA00022576"/>
    </source>
</evidence>
<feature type="modified residue" description="N6-(pyridoxal phosphate)lysine" evidence="13">
    <location>
        <position position="192"/>
    </location>
</feature>
<evidence type="ECO:0000259" key="14">
    <source>
        <dbReference type="Pfam" id="PF00266"/>
    </source>
</evidence>
<evidence type="ECO:0000256" key="7">
    <source>
        <dbReference type="ARBA" id="ARBA00022679"/>
    </source>
</evidence>
<reference evidence="15 16" key="1">
    <citation type="submission" date="2018-11" db="EMBL/GenBank/DDBJ databases">
        <title>Complete genome sequence of Nocardioides baekrokdamisoli strain KCTC 39748.</title>
        <authorList>
            <person name="Kang S.W."/>
            <person name="Lee K.C."/>
            <person name="Kim K.K."/>
            <person name="Kim J.S."/>
            <person name="Kim D.S."/>
            <person name="Ko S.H."/>
            <person name="Yang S.H."/>
            <person name="Shin Y.K."/>
            <person name="Lee J.S."/>
        </authorList>
    </citation>
    <scope>NUCLEOTIDE SEQUENCE [LARGE SCALE GENOMIC DNA]</scope>
    <source>
        <strain evidence="15 16">KCTC 39748</strain>
    </source>
</reference>
<organism evidence="15 16">
    <name type="scientific">Nocardioides baekrokdamisoli</name>
    <dbReference type="NCBI Taxonomy" id="1804624"/>
    <lineage>
        <taxon>Bacteria</taxon>
        <taxon>Bacillati</taxon>
        <taxon>Actinomycetota</taxon>
        <taxon>Actinomycetes</taxon>
        <taxon>Propionibacteriales</taxon>
        <taxon>Nocardioidaceae</taxon>
        <taxon>Nocardioides</taxon>
    </lineage>
</organism>
<keyword evidence="6 13" id="KW-0028">Amino-acid biosynthesis</keyword>
<keyword evidence="8 13" id="KW-0663">Pyridoxal phosphate</keyword>
<dbReference type="AlphaFoldDB" id="A0A3G9IX41"/>
<dbReference type="KEGG" id="nbe:Back2_12300"/>
<dbReference type="InterPro" id="IPR006272">
    <property type="entry name" value="Pser_aminoTfrase_mycobac"/>
</dbReference>
<dbReference type="GO" id="GO:0004760">
    <property type="term" value="F:L-serine-pyruvate transaminase activity"/>
    <property type="evidence" value="ECO:0007669"/>
    <property type="project" value="TreeGrafter"/>
</dbReference>
<dbReference type="GO" id="GO:0030170">
    <property type="term" value="F:pyridoxal phosphate binding"/>
    <property type="evidence" value="ECO:0007669"/>
    <property type="project" value="UniProtKB-UniRule"/>
</dbReference>
<dbReference type="UniPathway" id="UPA00244">
    <property type="reaction ID" value="UER00311"/>
</dbReference>
<dbReference type="SUPFAM" id="SSF53383">
    <property type="entry name" value="PLP-dependent transferases"/>
    <property type="match status" value="1"/>
</dbReference>
<evidence type="ECO:0000256" key="4">
    <source>
        <dbReference type="ARBA" id="ARBA00022490"/>
    </source>
</evidence>
<evidence type="ECO:0000313" key="15">
    <source>
        <dbReference type="EMBL" id="BBH16943.1"/>
    </source>
</evidence>